<organism evidence="3 4">
    <name type="scientific">Egicoccus halophilus</name>
    <dbReference type="NCBI Taxonomy" id="1670830"/>
    <lineage>
        <taxon>Bacteria</taxon>
        <taxon>Bacillati</taxon>
        <taxon>Actinomycetota</taxon>
        <taxon>Nitriliruptoria</taxon>
        <taxon>Egicoccales</taxon>
        <taxon>Egicoccaceae</taxon>
        <taxon>Egicoccus</taxon>
    </lineage>
</organism>
<feature type="compositionally biased region" description="Gly residues" evidence="1">
    <location>
        <begin position="14"/>
        <end position="23"/>
    </location>
</feature>
<protein>
    <submittedName>
        <fullName evidence="3">Uncharacterized protein</fullName>
    </submittedName>
</protein>
<sequence>MNRQDVGTHESIGTGDGSPGGSDGRGERRGGRGAVLVAVGLAVAGLVPLGLVAQPSSDPASAGWPWALTGALVLLLAAALWVPAARWVRWPAADRRASVRAVAGAVPLALVVIAVATVVAVALVLLVDLPNAAMFAALWQVPLRPTALQVVVPGVVALVYAGRRVTPLAAEVWAARRHLPPATAPLVRTELRRLRLWRTVPAVTGAAFAVAPSIAYDLALDVLGTPPSDQVMALLDRYNVWPLDPLTLALAGYLLGATVGEATRRRPAPGPDGSASLEVRTPAAYLTGWARWLAPAFAAVAVVAGLVAWARFGVLPDAPLAVAVVLAAGVAGIQRWVVRRPQRGLDGGRLLLDDVLRSSAAHATAGAAGALLLVLAIASVQRAVMGPEALGGGVLGLVLGLAAIFGVIALWLGYGSGHRGRVPARPAASVRR</sequence>
<feature type="transmembrane region" description="Helical" evidence="2">
    <location>
        <begin position="292"/>
        <end position="312"/>
    </location>
</feature>
<reference evidence="3" key="2">
    <citation type="submission" date="2020-09" db="EMBL/GenBank/DDBJ databases">
        <authorList>
            <person name="Sun Q."/>
            <person name="Zhou Y."/>
        </authorList>
    </citation>
    <scope>NUCLEOTIDE SEQUENCE</scope>
    <source>
        <strain evidence="3">CGMCC 1.14988</strain>
    </source>
</reference>
<name>A0A8J3ES90_9ACTN</name>
<dbReference type="EMBL" id="BMHA01000007">
    <property type="protein sequence ID" value="GGI06821.1"/>
    <property type="molecule type" value="Genomic_DNA"/>
</dbReference>
<evidence type="ECO:0000256" key="2">
    <source>
        <dbReference type="SAM" id="Phobius"/>
    </source>
</evidence>
<feature type="transmembrane region" description="Helical" evidence="2">
    <location>
        <begin position="64"/>
        <end position="82"/>
    </location>
</feature>
<feature type="transmembrane region" description="Helical" evidence="2">
    <location>
        <begin position="102"/>
        <end position="126"/>
    </location>
</feature>
<feature type="transmembrane region" description="Helical" evidence="2">
    <location>
        <begin position="238"/>
        <end position="256"/>
    </location>
</feature>
<accession>A0A8J3ES90</accession>
<comment type="caution">
    <text evidence="3">The sequence shown here is derived from an EMBL/GenBank/DDBJ whole genome shotgun (WGS) entry which is preliminary data.</text>
</comment>
<feature type="transmembrane region" description="Helical" evidence="2">
    <location>
        <begin position="146"/>
        <end position="162"/>
    </location>
</feature>
<reference evidence="3" key="1">
    <citation type="journal article" date="2014" name="Int. J. Syst. Evol. Microbiol.">
        <title>Complete genome sequence of Corynebacterium casei LMG S-19264T (=DSM 44701T), isolated from a smear-ripened cheese.</title>
        <authorList>
            <consortium name="US DOE Joint Genome Institute (JGI-PGF)"/>
            <person name="Walter F."/>
            <person name="Albersmeier A."/>
            <person name="Kalinowski J."/>
            <person name="Ruckert C."/>
        </authorList>
    </citation>
    <scope>NUCLEOTIDE SEQUENCE</scope>
    <source>
        <strain evidence="3">CGMCC 1.14988</strain>
    </source>
</reference>
<proteinExistence type="predicted"/>
<keyword evidence="2" id="KW-0472">Membrane</keyword>
<feature type="transmembrane region" description="Helical" evidence="2">
    <location>
        <begin position="390"/>
        <end position="412"/>
    </location>
</feature>
<feature type="region of interest" description="Disordered" evidence="1">
    <location>
        <begin position="1"/>
        <end position="29"/>
    </location>
</feature>
<keyword evidence="2" id="KW-1133">Transmembrane helix</keyword>
<dbReference type="RefSeq" id="WP_130649104.1">
    <property type="nucleotide sequence ID" value="NZ_BMHA01000007.1"/>
</dbReference>
<feature type="transmembrane region" description="Helical" evidence="2">
    <location>
        <begin position="34"/>
        <end position="52"/>
    </location>
</feature>
<dbReference type="Proteomes" id="UP000650511">
    <property type="component" value="Unassembled WGS sequence"/>
</dbReference>
<keyword evidence="2" id="KW-0812">Transmembrane</keyword>
<evidence type="ECO:0000313" key="3">
    <source>
        <dbReference type="EMBL" id="GGI06821.1"/>
    </source>
</evidence>
<evidence type="ECO:0000313" key="4">
    <source>
        <dbReference type="Proteomes" id="UP000650511"/>
    </source>
</evidence>
<feature type="transmembrane region" description="Helical" evidence="2">
    <location>
        <begin position="196"/>
        <end position="218"/>
    </location>
</feature>
<gene>
    <name evidence="3" type="ORF">GCM10011354_21010</name>
</gene>
<feature type="transmembrane region" description="Helical" evidence="2">
    <location>
        <begin position="318"/>
        <end position="338"/>
    </location>
</feature>
<keyword evidence="4" id="KW-1185">Reference proteome</keyword>
<evidence type="ECO:0000256" key="1">
    <source>
        <dbReference type="SAM" id="MobiDB-lite"/>
    </source>
</evidence>
<dbReference type="AlphaFoldDB" id="A0A8J3ES90"/>
<feature type="transmembrane region" description="Helical" evidence="2">
    <location>
        <begin position="359"/>
        <end position="378"/>
    </location>
</feature>